<sequence>MTKSEERRTHEDWEIQSCGTTTESTQGNNKVSMELFPGKEGNEEETEHKKWANLFHGNCMATQGMKLNYVAPTVCNREKIVELCKEDVEL</sequence>
<name>A0ABQ7W5V4_SOLTU</name>
<feature type="compositionally biased region" description="Basic and acidic residues" evidence="1">
    <location>
        <begin position="1"/>
        <end position="13"/>
    </location>
</feature>
<evidence type="ECO:0000313" key="2">
    <source>
        <dbReference type="EMBL" id="KAH0776136.1"/>
    </source>
</evidence>
<keyword evidence="3" id="KW-1185">Reference proteome</keyword>
<reference evidence="2 3" key="1">
    <citation type="journal article" date="2021" name="bioRxiv">
        <title>Chromosome-scale and haplotype-resolved genome assembly of a tetraploid potato cultivar.</title>
        <authorList>
            <person name="Sun H."/>
            <person name="Jiao W.-B."/>
            <person name="Krause K."/>
            <person name="Campoy J.A."/>
            <person name="Goel M."/>
            <person name="Folz-Donahue K."/>
            <person name="Kukat C."/>
            <person name="Huettel B."/>
            <person name="Schneeberger K."/>
        </authorList>
    </citation>
    <scope>NUCLEOTIDE SEQUENCE [LARGE SCALE GENOMIC DNA]</scope>
    <source>
        <strain evidence="2">SolTubOtavaFocal</strain>
        <tissue evidence="2">Leaves</tissue>
    </source>
</reference>
<dbReference type="PANTHER" id="PTHR33233:SF17">
    <property type="entry name" value="DUF4283 DOMAIN-CONTAINING PROTEIN"/>
    <property type="match status" value="1"/>
</dbReference>
<gene>
    <name evidence="2" type="ORF">KY290_007547</name>
</gene>
<feature type="region of interest" description="Disordered" evidence="1">
    <location>
        <begin position="1"/>
        <end position="33"/>
    </location>
</feature>
<proteinExistence type="predicted"/>
<evidence type="ECO:0000313" key="3">
    <source>
        <dbReference type="Proteomes" id="UP000826656"/>
    </source>
</evidence>
<dbReference type="EMBL" id="JAIVGD010000003">
    <property type="protein sequence ID" value="KAH0776136.1"/>
    <property type="molecule type" value="Genomic_DNA"/>
</dbReference>
<accession>A0ABQ7W5V4</accession>
<protein>
    <submittedName>
        <fullName evidence="2">Uncharacterized protein</fullName>
    </submittedName>
</protein>
<dbReference type="Proteomes" id="UP000826656">
    <property type="component" value="Unassembled WGS sequence"/>
</dbReference>
<feature type="compositionally biased region" description="Polar residues" evidence="1">
    <location>
        <begin position="17"/>
        <end position="31"/>
    </location>
</feature>
<organism evidence="2 3">
    <name type="scientific">Solanum tuberosum</name>
    <name type="common">Potato</name>
    <dbReference type="NCBI Taxonomy" id="4113"/>
    <lineage>
        <taxon>Eukaryota</taxon>
        <taxon>Viridiplantae</taxon>
        <taxon>Streptophyta</taxon>
        <taxon>Embryophyta</taxon>
        <taxon>Tracheophyta</taxon>
        <taxon>Spermatophyta</taxon>
        <taxon>Magnoliopsida</taxon>
        <taxon>eudicotyledons</taxon>
        <taxon>Gunneridae</taxon>
        <taxon>Pentapetalae</taxon>
        <taxon>asterids</taxon>
        <taxon>lamiids</taxon>
        <taxon>Solanales</taxon>
        <taxon>Solanaceae</taxon>
        <taxon>Solanoideae</taxon>
        <taxon>Solaneae</taxon>
        <taxon>Solanum</taxon>
    </lineage>
</organism>
<comment type="caution">
    <text evidence="2">The sequence shown here is derived from an EMBL/GenBank/DDBJ whole genome shotgun (WGS) entry which is preliminary data.</text>
</comment>
<dbReference type="PANTHER" id="PTHR33233">
    <property type="entry name" value="ENDONUCLEASE/EXONUCLEASE/PHOSPHATASE"/>
    <property type="match status" value="1"/>
</dbReference>
<evidence type="ECO:0000256" key="1">
    <source>
        <dbReference type="SAM" id="MobiDB-lite"/>
    </source>
</evidence>